<dbReference type="Pfam" id="PF00419">
    <property type="entry name" value="Fimbrial"/>
    <property type="match status" value="1"/>
</dbReference>
<dbReference type="SUPFAM" id="SSF49401">
    <property type="entry name" value="Bacterial adhesins"/>
    <property type="match status" value="1"/>
</dbReference>
<dbReference type="RefSeq" id="WP_103949046.1">
    <property type="nucleotide sequence ID" value="NZ_PQVT01000001.1"/>
</dbReference>
<keyword evidence="3" id="KW-0732">Signal</keyword>
<evidence type="ECO:0000256" key="4">
    <source>
        <dbReference type="ARBA" id="ARBA00023263"/>
    </source>
</evidence>
<evidence type="ECO:0000256" key="3">
    <source>
        <dbReference type="ARBA" id="ARBA00022729"/>
    </source>
</evidence>
<dbReference type="InterPro" id="IPR036937">
    <property type="entry name" value="Adhesion_dom_fimbrial_sf"/>
</dbReference>
<evidence type="ECO:0000313" key="7">
    <source>
        <dbReference type="Proteomes" id="UP000237025"/>
    </source>
</evidence>
<evidence type="ECO:0000313" key="6">
    <source>
        <dbReference type="EMBL" id="POZ33636.1"/>
    </source>
</evidence>
<keyword evidence="4" id="KW-0281">Fimbrium</keyword>
<dbReference type="PANTHER" id="PTHR33420:SF3">
    <property type="entry name" value="FIMBRIAL SUBUNIT ELFA"/>
    <property type="match status" value="1"/>
</dbReference>
<protein>
    <recommendedName>
        <fullName evidence="5">Fimbrial-type adhesion domain-containing protein</fullName>
    </recommendedName>
</protein>
<reference evidence="6 7" key="1">
    <citation type="submission" date="2018-02" db="EMBL/GenBank/DDBJ databases">
        <title>Lelliotia aquatilis sp. nov., isolated from drinking water.</title>
        <authorList>
            <person name="Kaempfer P."/>
            <person name="Glaeser S."/>
            <person name="Exner M."/>
            <person name="Doijad S."/>
            <person name="Chakraborty T."/>
        </authorList>
    </citation>
    <scope>NUCLEOTIDE SEQUENCE [LARGE SCALE GENOMIC DNA]</scope>
    <source>
        <strain evidence="6 7">6331-17</strain>
    </source>
</reference>
<dbReference type="EMBL" id="PQVW01000001">
    <property type="protein sequence ID" value="POZ33636.1"/>
    <property type="molecule type" value="Genomic_DNA"/>
</dbReference>
<feature type="domain" description="Fimbrial-type adhesion" evidence="5">
    <location>
        <begin position="213"/>
        <end position="344"/>
    </location>
</feature>
<dbReference type="Proteomes" id="UP000237025">
    <property type="component" value="Unassembled WGS sequence"/>
</dbReference>
<comment type="subcellular location">
    <subcellularLocation>
        <location evidence="1">Fimbrium</location>
    </subcellularLocation>
</comment>
<evidence type="ECO:0000259" key="5">
    <source>
        <dbReference type="Pfam" id="PF00419"/>
    </source>
</evidence>
<dbReference type="InterPro" id="IPR008966">
    <property type="entry name" value="Adhesion_dom_sf"/>
</dbReference>
<gene>
    <name evidence="6" type="ORF">C3712_00565</name>
</gene>
<proteinExistence type="inferred from homology"/>
<dbReference type="InterPro" id="IPR000259">
    <property type="entry name" value="Adhesion_dom_fimbrial"/>
</dbReference>
<evidence type="ECO:0000256" key="1">
    <source>
        <dbReference type="ARBA" id="ARBA00004561"/>
    </source>
</evidence>
<comment type="caution">
    <text evidence="6">The sequence shown here is derived from an EMBL/GenBank/DDBJ whole genome shotgun (WGS) entry which is preliminary data.</text>
</comment>
<dbReference type="InterPro" id="IPR050263">
    <property type="entry name" value="Bact_Fimbrial_Adh_Pro"/>
</dbReference>
<accession>A0ABX5A5Z2</accession>
<organism evidence="6 7">
    <name type="scientific">Lelliottia aquatilis</name>
    <dbReference type="NCBI Taxonomy" id="2080838"/>
    <lineage>
        <taxon>Bacteria</taxon>
        <taxon>Pseudomonadati</taxon>
        <taxon>Pseudomonadota</taxon>
        <taxon>Gammaproteobacteria</taxon>
        <taxon>Enterobacterales</taxon>
        <taxon>Enterobacteriaceae</taxon>
        <taxon>Lelliottia</taxon>
    </lineage>
</organism>
<evidence type="ECO:0000256" key="2">
    <source>
        <dbReference type="ARBA" id="ARBA00006671"/>
    </source>
</evidence>
<dbReference type="Gene3D" id="2.60.40.1090">
    <property type="entry name" value="Fimbrial-type adhesion domain"/>
    <property type="match status" value="2"/>
</dbReference>
<dbReference type="PANTHER" id="PTHR33420">
    <property type="entry name" value="FIMBRIAL SUBUNIT ELFA-RELATED"/>
    <property type="match status" value="1"/>
</dbReference>
<comment type="similarity">
    <text evidence="2">Belongs to the fimbrial protein family.</text>
</comment>
<sequence length="344" mass="37961">MSFIKLISYEFSESNARYLSNAGKLLLFALLICFFIFSPKHAYAFTCYNGSSSIYNSSGTFTVLVDAPILNKSVTDAIITDMSDYAKCYGQPDSGYKDALRSTEITISPELSSVGYEPYIQVSAEKSPSNEACLWPDDTCNYNYASQVITKPINAKLGISRNPLAKWSGGTTIPAGTEIMRMTTQGRGGGIWQPWYITWIFQLKNDMVIPHYTCSLSDYSDIVNLKTISVPDLQNNGPGKYDASETPFQFNLNCDLHTNVTVQFNGDVMAGVKDVLANKLPGNDNVGIQISLNDKPIVMGESTEVINDAQAMELVKLKAYYYYKGGDVHGGDVKAVAEFTFNYQ</sequence>
<name>A0ABX5A5Z2_9ENTR</name>
<keyword evidence="7" id="KW-1185">Reference proteome</keyword>